<feature type="transmembrane region" description="Helical" evidence="1">
    <location>
        <begin position="7"/>
        <end position="29"/>
    </location>
</feature>
<dbReference type="OrthoDB" id="400791at2"/>
<gene>
    <name evidence="2" type="ORF">FOY43_03375</name>
</gene>
<feature type="transmembrane region" description="Helical" evidence="1">
    <location>
        <begin position="147"/>
        <end position="170"/>
    </location>
</feature>
<reference evidence="3" key="1">
    <citation type="submission" date="2019-07" db="EMBL/GenBank/DDBJ databases">
        <title>Complete genome sequences of three Mycoplasma sp. 1220 strains.</title>
        <authorList>
            <person name="Grozner D."/>
            <person name="Forro B."/>
            <person name="Kovacs A.B."/>
            <person name="Marton S."/>
            <person name="Banyai K."/>
            <person name="Kreizinger Z."/>
            <person name="Sulyok K.M."/>
            <person name="Gyuranecz M."/>
        </authorList>
    </citation>
    <scope>NUCLEOTIDE SEQUENCE [LARGE SCALE GENOMIC DNA]</scope>
    <source>
        <strain evidence="3">MYCAV93</strain>
    </source>
</reference>
<accession>A0A5B8K6I6</accession>
<keyword evidence="1" id="KW-0812">Transmembrane</keyword>
<feature type="transmembrane region" description="Helical" evidence="1">
    <location>
        <begin position="90"/>
        <end position="112"/>
    </location>
</feature>
<dbReference type="RefSeq" id="WP_146309127.1">
    <property type="nucleotide sequence ID" value="NZ_CP041663.1"/>
</dbReference>
<keyword evidence="1" id="KW-0472">Membrane</keyword>
<sequence length="179" mass="19742">MLKGKIIRPFVLSLLSVIFSIIATLSFIPKIIQSGKSNYAIEAHKYGDINMNVTVIIMVLFAALALYYVVRGLIKNKKDGIVGTKKDNILSILVISITTIAVITAIYSAIAYKAFEPSLAYELLEGGNPLIESKLNVLTANNEKIKYIILSVVFVYFILVAAFLVVSIVLKKSKKEEVK</sequence>
<dbReference type="EMBL" id="CP041663">
    <property type="protein sequence ID" value="QDY88675.1"/>
    <property type="molecule type" value="Genomic_DNA"/>
</dbReference>
<name>A0A5B8K6I6_9MOLU</name>
<organism evidence="2 3">
    <name type="scientific">Mycoplasma anserisalpingitidis</name>
    <dbReference type="NCBI Taxonomy" id="519450"/>
    <lineage>
        <taxon>Bacteria</taxon>
        <taxon>Bacillati</taxon>
        <taxon>Mycoplasmatota</taxon>
        <taxon>Mollicutes</taxon>
        <taxon>Mycoplasmataceae</taxon>
        <taxon>Mycoplasma</taxon>
    </lineage>
</organism>
<evidence type="ECO:0000256" key="1">
    <source>
        <dbReference type="SAM" id="Phobius"/>
    </source>
</evidence>
<dbReference type="AlphaFoldDB" id="A0A5B8K6I6"/>
<dbReference type="Proteomes" id="UP000317512">
    <property type="component" value="Chromosome"/>
</dbReference>
<keyword evidence="1" id="KW-1133">Transmembrane helix</keyword>
<proteinExistence type="predicted"/>
<evidence type="ECO:0000313" key="3">
    <source>
        <dbReference type="Proteomes" id="UP000317512"/>
    </source>
</evidence>
<feature type="transmembrane region" description="Helical" evidence="1">
    <location>
        <begin position="49"/>
        <end position="70"/>
    </location>
</feature>
<protein>
    <submittedName>
        <fullName evidence="2">Uncharacterized protein</fullName>
    </submittedName>
</protein>
<evidence type="ECO:0000313" key="2">
    <source>
        <dbReference type="EMBL" id="QDY88675.1"/>
    </source>
</evidence>